<dbReference type="CDD" id="cd12108">
    <property type="entry name" value="Hr-like"/>
    <property type="match status" value="1"/>
</dbReference>
<dbReference type="Gene3D" id="1.20.120.520">
    <property type="entry name" value="nmb1532 protein domain like"/>
    <property type="match status" value="1"/>
</dbReference>
<sequence length="172" mass="18285">MPDTDPTRLVAWDRELRAVHARLRGSLRLAREAVDDAADGSADAASPARELLLFCTGFCAALDGHHRGEDDVVFPGLLASAPGLRDVVGQLVRDHAMLSHLLGELQRAVDGGHAAGGHDTAALHRHLDGIEAVMETHFRYEEKRLLPVLADLVLDATPRAALGPLASDAAGD</sequence>
<dbReference type="EMBL" id="JACSQV010000021">
    <property type="protein sequence ID" value="MBD7920150.1"/>
    <property type="molecule type" value="Genomic_DNA"/>
</dbReference>
<dbReference type="RefSeq" id="WP_191784794.1">
    <property type="nucleotide sequence ID" value="NZ_JACSQV010000021.1"/>
</dbReference>
<dbReference type="InterPro" id="IPR012312">
    <property type="entry name" value="Hemerythrin-like"/>
</dbReference>
<comment type="caution">
    <text evidence="2">The sequence shown here is derived from an EMBL/GenBank/DDBJ whole genome shotgun (WGS) entry which is preliminary data.</text>
</comment>
<dbReference type="Proteomes" id="UP000604241">
    <property type="component" value="Unassembled WGS sequence"/>
</dbReference>
<feature type="domain" description="Hemerythrin-like" evidence="1">
    <location>
        <begin position="15"/>
        <end position="149"/>
    </location>
</feature>
<gene>
    <name evidence="2" type="ORF">H9657_17900</name>
</gene>
<evidence type="ECO:0000313" key="3">
    <source>
        <dbReference type="Proteomes" id="UP000604241"/>
    </source>
</evidence>
<evidence type="ECO:0000259" key="1">
    <source>
        <dbReference type="Pfam" id="PF01814"/>
    </source>
</evidence>
<accession>A0ABR8QI96</accession>
<dbReference type="Pfam" id="PF01814">
    <property type="entry name" value="Hemerythrin"/>
    <property type="match status" value="1"/>
</dbReference>
<proteinExistence type="predicted"/>
<keyword evidence="3" id="KW-1185">Reference proteome</keyword>
<organism evidence="2 3">
    <name type="scientific">Cellulomonas avistercoris</name>
    <dbReference type="NCBI Taxonomy" id="2762242"/>
    <lineage>
        <taxon>Bacteria</taxon>
        <taxon>Bacillati</taxon>
        <taxon>Actinomycetota</taxon>
        <taxon>Actinomycetes</taxon>
        <taxon>Micrococcales</taxon>
        <taxon>Cellulomonadaceae</taxon>
        <taxon>Cellulomonas</taxon>
    </lineage>
</organism>
<evidence type="ECO:0000313" key="2">
    <source>
        <dbReference type="EMBL" id="MBD7920150.1"/>
    </source>
</evidence>
<protein>
    <submittedName>
        <fullName evidence="2">Hemerythrin domain-containing protein</fullName>
    </submittedName>
</protein>
<reference evidence="2 3" key="1">
    <citation type="submission" date="2020-08" db="EMBL/GenBank/DDBJ databases">
        <title>A Genomic Blueprint of the Chicken Gut Microbiome.</title>
        <authorList>
            <person name="Gilroy R."/>
            <person name="Ravi A."/>
            <person name="Getino M."/>
            <person name="Pursley I."/>
            <person name="Horton D.L."/>
            <person name="Alikhan N.-F."/>
            <person name="Baker D."/>
            <person name="Gharbi K."/>
            <person name="Hall N."/>
            <person name="Watson M."/>
            <person name="Adriaenssens E.M."/>
            <person name="Foster-Nyarko E."/>
            <person name="Jarju S."/>
            <person name="Secka A."/>
            <person name="Antonio M."/>
            <person name="Oren A."/>
            <person name="Chaudhuri R."/>
            <person name="La Ragione R.M."/>
            <person name="Hildebrand F."/>
            <person name="Pallen M.J."/>
        </authorList>
    </citation>
    <scope>NUCLEOTIDE SEQUENCE [LARGE SCALE GENOMIC DNA]</scope>
    <source>
        <strain evidence="2 3">Sa3CUA2</strain>
    </source>
</reference>
<name>A0ABR8QI96_9CELL</name>